<dbReference type="RefSeq" id="WP_081153273.1">
    <property type="nucleotide sequence ID" value="NZ_CP020465.1"/>
</dbReference>
<organism evidence="12 13">
    <name type="scientific">Cognaticolwellia beringensis</name>
    <dbReference type="NCBI Taxonomy" id="1967665"/>
    <lineage>
        <taxon>Bacteria</taxon>
        <taxon>Pseudomonadati</taxon>
        <taxon>Pseudomonadota</taxon>
        <taxon>Gammaproteobacteria</taxon>
        <taxon>Alteromonadales</taxon>
        <taxon>Colwelliaceae</taxon>
        <taxon>Cognaticolwellia</taxon>
    </lineage>
</organism>
<evidence type="ECO:0000256" key="5">
    <source>
        <dbReference type="ARBA" id="ARBA00023077"/>
    </source>
</evidence>
<dbReference type="PANTHER" id="PTHR47234">
    <property type="match status" value="1"/>
</dbReference>
<keyword evidence="4 8" id="KW-0812">Transmembrane</keyword>
<dbReference type="AlphaFoldDB" id="A0A222GBZ0"/>
<evidence type="ECO:0000256" key="7">
    <source>
        <dbReference type="ARBA" id="ARBA00023237"/>
    </source>
</evidence>
<dbReference type="InterPro" id="IPR036942">
    <property type="entry name" value="Beta-barrel_TonB_sf"/>
</dbReference>
<dbReference type="Gene3D" id="2.40.170.20">
    <property type="entry name" value="TonB-dependent receptor, beta-barrel domain"/>
    <property type="match status" value="1"/>
</dbReference>
<dbReference type="OrthoDB" id="9805434at2"/>
<evidence type="ECO:0000256" key="8">
    <source>
        <dbReference type="PROSITE-ProRule" id="PRU01360"/>
    </source>
</evidence>
<dbReference type="Gene3D" id="2.170.130.10">
    <property type="entry name" value="TonB-dependent receptor, plug domain"/>
    <property type="match status" value="1"/>
</dbReference>
<feature type="domain" description="TonB-dependent receptor-like beta-barrel" evidence="10">
    <location>
        <begin position="505"/>
        <end position="946"/>
    </location>
</feature>
<feature type="domain" description="TonB-dependent receptor plug" evidence="11">
    <location>
        <begin position="186"/>
        <end position="307"/>
    </location>
</feature>
<comment type="similarity">
    <text evidence="8 9">Belongs to the TonB-dependent receptor family.</text>
</comment>
<keyword evidence="7 8" id="KW-0998">Cell outer membrane</keyword>
<dbReference type="InterPro" id="IPR000531">
    <property type="entry name" value="Beta-barrel_TonB"/>
</dbReference>
<name>A0A222GBZ0_9GAMM</name>
<dbReference type="Pfam" id="PF00593">
    <property type="entry name" value="TonB_dep_Rec_b-barrel"/>
    <property type="match status" value="1"/>
</dbReference>
<dbReference type="PANTHER" id="PTHR47234:SF3">
    <property type="entry name" value="SECRETIN_TONB SHORT N-TERMINAL DOMAIN-CONTAINING PROTEIN"/>
    <property type="match status" value="1"/>
</dbReference>
<evidence type="ECO:0000256" key="1">
    <source>
        <dbReference type="ARBA" id="ARBA00004571"/>
    </source>
</evidence>
<evidence type="ECO:0000259" key="10">
    <source>
        <dbReference type="Pfam" id="PF00593"/>
    </source>
</evidence>
<dbReference type="InterPro" id="IPR039426">
    <property type="entry name" value="TonB-dep_rcpt-like"/>
</dbReference>
<reference evidence="12 13" key="1">
    <citation type="submission" date="2017-08" db="EMBL/GenBank/DDBJ databases">
        <title>Complete genome of Colwellia sp. NB097-1, a psychrophile bacterium ioslated from Bering Sea.</title>
        <authorList>
            <person name="Chen X."/>
        </authorList>
    </citation>
    <scope>NUCLEOTIDE SEQUENCE [LARGE SCALE GENOMIC DNA]</scope>
    <source>
        <strain evidence="12 13">NB097-1</strain>
    </source>
</reference>
<dbReference type="Pfam" id="PF07715">
    <property type="entry name" value="Plug"/>
    <property type="match status" value="1"/>
</dbReference>
<gene>
    <name evidence="12" type="ORF">B5D82_17235</name>
</gene>
<dbReference type="Proteomes" id="UP000202259">
    <property type="component" value="Chromosome"/>
</dbReference>
<evidence type="ECO:0000313" key="12">
    <source>
        <dbReference type="EMBL" id="ASP49360.1"/>
    </source>
</evidence>
<evidence type="ECO:0008006" key="14">
    <source>
        <dbReference type="Google" id="ProtNLM"/>
    </source>
</evidence>
<evidence type="ECO:0000256" key="4">
    <source>
        <dbReference type="ARBA" id="ARBA00022692"/>
    </source>
</evidence>
<keyword evidence="3 8" id="KW-1134">Transmembrane beta strand</keyword>
<protein>
    <recommendedName>
        <fullName evidence="14">TonB-dependent receptor</fullName>
    </recommendedName>
</protein>
<dbReference type="GO" id="GO:0009279">
    <property type="term" value="C:cell outer membrane"/>
    <property type="evidence" value="ECO:0007669"/>
    <property type="project" value="UniProtKB-SubCell"/>
</dbReference>
<dbReference type="Gene3D" id="3.55.50.30">
    <property type="match status" value="1"/>
</dbReference>
<dbReference type="SUPFAM" id="SSF56935">
    <property type="entry name" value="Porins"/>
    <property type="match status" value="1"/>
</dbReference>
<evidence type="ECO:0000313" key="13">
    <source>
        <dbReference type="Proteomes" id="UP000202259"/>
    </source>
</evidence>
<dbReference type="EMBL" id="CP020465">
    <property type="protein sequence ID" value="ASP49360.1"/>
    <property type="molecule type" value="Genomic_DNA"/>
</dbReference>
<dbReference type="KEGG" id="cber:B5D82_17235"/>
<dbReference type="PROSITE" id="PS52016">
    <property type="entry name" value="TONB_DEPENDENT_REC_3"/>
    <property type="match status" value="1"/>
</dbReference>
<keyword evidence="13" id="KW-1185">Reference proteome</keyword>
<evidence type="ECO:0000259" key="11">
    <source>
        <dbReference type="Pfam" id="PF07715"/>
    </source>
</evidence>
<keyword evidence="6 8" id="KW-0472">Membrane</keyword>
<dbReference type="InterPro" id="IPR012910">
    <property type="entry name" value="Plug_dom"/>
</dbReference>
<sequence length="988" mass="108394">MYKIFSRLIKSKKHKYSSFNIVFSLLLSGHTFVCQATEYYEFKLPAMNAAEALDKLADISGYSLLYPFGDAIIVQTNPLFGTYSLPDALAKILLNTPINAIATEKHVIAVSSTLTNYDSYSEHFNTKLLLKIELNRQFNDILNIDVNVPSITFQNTAELKSKNEHKEIEAERIQIIGSRRINRSPRDALAPLDIINKQDLKTRSNSDIISTLSSVIPSYNSTQEAISDAGTLVRPANLRGLPTDSILILVNGKRRHRSGVIYEYISGLNVGAHGVDLEPIPSIALKSVEVLRDGAAAQYGSDAIAGVINFSLENSADVNRIEMRTGQYYQGDGTKFELSGIVGTNFSESGTANFSFELSESDATSRGIQDPAVQSLIDSGININDIQDPVVIWGAPKITNNVKLVGNIEVDIASNSNYKQLYLFGNWAQRTVDGSFFYRHPNTRAGIFTNPNDGTRLFFDMTNNNSGNCPAPTIPGSTGDAEALKSVFSNVNCFAFNERFPGGFTPRFSGKINDSSIVGGFRGSIDNNRAALTYDISMVVGRNYIDYGLRNSVNASLGENSPSIFELGSQIQTERIFNTDFTYPVDVGFESELNIAFGFQHHFEQFEVVAGDSASYEIGPFSSNGEAIGSNGFPGFSPDTAGKNERKSNAVYLDLETDITDNFSISLAMRYEDIGAIGNSFDGKLSARLQVTDEIALRSTLSSGFRAPTVAQSTLQRISTSNSIVNDRVVQQRSQLVSALSPIATARYGGELEPETASSFSFGVLSEIGPINITLDYFYIEVDDRLSLFSSEIVASDAPLLAASEINSNVTNIQYYTNDFNSTTQGVDLVVSLPLSFIGEYDSISLAFNFTDTQLAVTNPKSPITDINVLREREEGIPKTRSVLTYSFSQEDISAMVRINYYGSFYNAQFNDVSLIEKVSPLIITDVEFSYDITDNLVVALGAKNVFDAYPKEYSEGRTSGFLGAIYPLNSPASFNGGHYYLRMGWDF</sequence>
<evidence type="ECO:0000256" key="3">
    <source>
        <dbReference type="ARBA" id="ARBA00022452"/>
    </source>
</evidence>
<keyword evidence="2 8" id="KW-0813">Transport</keyword>
<proteinExistence type="inferred from homology"/>
<comment type="subcellular location">
    <subcellularLocation>
        <location evidence="1 8">Cell outer membrane</location>
        <topology evidence="1 8">Multi-pass membrane protein</topology>
    </subcellularLocation>
</comment>
<dbReference type="InterPro" id="IPR037066">
    <property type="entry name" value="Plug_dom_sf"/>
</dbReference>
<keyword evidence="5 9" id="KW-0798">TonB box</keyword>
<evidence type="ECO:0000256" key="2">
    <source>
        <dbReference type="ARBA" id="ARBA00022448"/>
    </source>
</evidence>
<evidence type="ECO:0000256" key="9">
    <source>
        <dbReference type="RuleBase" id="RU003357"/>
    </source>
</evidence>
<evidence type="ECO:0000256" key="6">
    <source>
        <dbReference type="ARBA" id="ARBA00023136"/>
    </source>
</evidence>
<accession>A0A222GBZ0</accession>